<organism evidence="1 2">
    <name type="scientific">Enteractinococcus helveticum</name>
    <dbReference type="NCBI Taxonomy" id="1837282"/>
    <lineage>
        <taxon>Bacteria</taxon>
        <taxon>Bacillati</taxon>
        <taxon>Actinomycetota</taxon>
        <taxon>Actinomycetes</taxon>
        <taxon>Micrococcales</taxon>
        <taxon>Micrococcaceae</taxon>
    </lineage>
</organism>
<comment type="caution">
    <text evidence="1">The sequence shown here is derived from an EMBL/GenBank/DDBJ whole genome shotgun (WGS) entry which is preliminary data.</text>
</comment>
<reference evidence="1" key="1">
    <citation type="journal article" date="2021" name="PeerJ">
        <title>Extensive microbial diversity within the chicken gut microbiome revealed by metagenomics and culture.</title>
        <authorList>
            <person name="Gilroy R."/>
            <person name="Ravi A."/>
            <person name="Getino M."/>
            <person name="Pursley I."/>
            <person name="Horton D.L."/>
            <person name="Alikhan N.F."/>
            <person name="Baker D."/>
            <person name="Gharbi K."/>
            <person name="Hall N."/>
            <person name="Watson M."/>
            <person name="Adriaenssens E.M."/>
            <person name="Foster-Nyarko E."/>
            <person name="Jarju S."/>
            <person name="Secka A."/>
            <person name="Antonio M."/>
            <person name="Oren A."/>
            <person name="Chaudhuri R.R."/>
            <person name="La Ragione R."/>
            <person name="Hildebrand F."/>
            <person name="Pallen M.J."/>
        </authorList>
    </citation>
    <scope>NUCLEOTIDE SEQUENCE</scope>
    <source>
        <strain evidence="1">ChiHjej13B12-14962</strain>
    </source>
</reference>
<sequence length="93" mass="11096">MHPKERIRDVLNSEPVMHRLAEAEHERWAHWQRYLHDQCVRGEDGALIIPAQLVERWSKQIDTPYPQLSEAEKKSDQEQVQRYLPIIIDALEE</sequence>
<proteinExistence type="predicted"/>
<dbReference type="Proteomes" id="UP000703315">
    <property type="component" value="Unassembled WGS sequence"/>
</dbReference>
<reference evidence="1" key="2">
    <citation type="submission" date="2021-09" db="EMBL/GenBank/DDBJ databases">
        <authorList>
            <person name="Gilroy R."/>
        </authorList>
    </citation>
    <scope>NUCLEOTIDE SEQUENCE</scope>
    <source>
        <strain evidence="1">ChiHjej13B12-14962</strain>
    </source>
</reference>
<evidence type="ECO:0000313" key="1">
    <source>
        <dbReference type="EMBL" id="HJF13770.1"/>
    </source>
</evidence>
<accession>A0A921FKC5</accession>
<protein>
    <submittedName>
        <fullName evidence="1">Uncharacterized protein</fullName>
    </submittedName>
</protein>
<dbReference type="AlphaFoldDB" id="A0A921FKC5"/>
<evidence type="ECO:0000313" key="2">
    <source>
        <dbReference type="Proteomes" id="UP000703315"/>
    </source>
</evidence>
<dbReference type="EMBL" id="DYXC01000037">
    <property type="protein sequence ID" value="HJF13770.1"/>
    <property type="molecule type" value="Genomic_DNA"/>
</dbReference>
<name>A0A921FKC5_9MICC</name>
<dbReference type="RefSeq" id="WP_303902696.1">
    <property type="nucleotide sequence ID" value="NZ_DYXC01000037.1"/>
</dbReference>
<gene>
    <name evidence="1" type="ORF">K8V32_03055</name>
</gene>